<dbReference type="Proteomes" id="UP000683000">
    <property type="component" value="Unassembled WGS sequence"/>
</dbReference>
<dbReference type="GO" id="GO:0020037">
    <property type="term" value="F:heme binding"/>
    <property type="evidence" value="ECO:0007669"/>
    <property type="project" value="InterPro"/>
</dbReference>
<proteinExistence type="predicted"/>
<dbReference type="EMBL" id="JAGFBS010000015">
    <property type="protein sequence ID" value="KAG6375253.1"/>
    <property type="molecule type" value="Genomic_DNA"/>
</dbReference>
<dbReference type="GO" id="GO:0016705">
    <property type="term" value="F:oxidoreductase activity, acting on paired donors, with incorporation or reduction of molecular oxygen"/>
    <property type="evidence" value="ECO:0007669"/>
    <property type="project" value="InterPro"/>
</dbReference>
<organism evidence="1 2">
    <name type="scientific">Boletus reticuloceps</name>
    <dbReference type="NCBI Taxonomy" id="495285"/>
    <lineage>
        <taxon>Eukaryota</taxon>
        <taxon>Fungi</taxon>
        <taxon>Dikarya</taxon>
        <taxon>Basidiomycota</taxon>
        <taxon>Agaricomycotina</taxon>
        <taxon>Agaricomycetes</taxon>
        <taxon>Agaricomycetidae</taxon>
        <taxon>Boletales</taxon>
        <taxon>Boletineae</taxon>
        <taxon>Boletaceae</taxon>
        <taxon>Boletoideae</taxon>
        <taxon>Boletus</taxon>
    </lineage>
</organism>
<reference evidence="1" key="1">
    <citation type="submission" date="2021-03" db="EMBL/GenBank/DDBJ databases">
        <title>Evolutionary innovations through gain and loss of genes in the ectomycorrhizal Boletales.</title>
        <authorList>
            <person name="Wu G."/>
            <person name="Miyauchi S."/>
            <person name="Morin E."/>
            <person name="Yang Z.-L."/>
            <person name="Xu J."/>
            <person name="Martin F.M."/>
        </authorList>
    </citation>
    <scope>NUCLEOTIDE SEQUENCE</scope>
    <source>
        <strain evidence="1">BR01</strain>
    </source>
</reference>
<dbReference type="Pfam" id="PF00067">
    <property type="entry name" value="p450"/>
    <property type="match status" value="1"/>
</dbReference>
<dbReference type="GO" id="GO:0005506">
    <property type="term" value="F:iron ion binding"/>
    <property type="evidence" value="ECO:0007669"/>
    <property type="project" value="InterPro"/>
</dbReference>
<dbReference type="InterPro" id="IPR036396">
    <property type="entry name" value="Cyt_P450_sf"/>
</dbReference>
<dbReference type="GO" id="GO:0004497">
    <property type="term" value="F:monooxygenase activity"/>
    <property type="evidence" value="ECO:0007669"/>
    <property type="project" value="InterPro"/>
</dbReference>
<protein>
    <recommendedName>
        <fullName evidence="3">Cytochrome P450</fullName>
    </recommendedName>
</protein>
<dbReference type="InterPro" id="IPR001128">
    <property type="entry name" value="Cyt_P450"/>
</dbReference>
<evidence type="ECO:0008006" key="3">
    <source>
        <dbReference type="Google" id="ProtNLM"/>
    </source>
</evidence>
<gene>
    <name evidence="1" type="ORF">JVT61DRAFT_3469</name>
</gene>
<evidence type="ECO:0000313" key="2">
    <source>
        <dbReference type="Proteomes" id="UP000683000"/>
    </source>
</evidence>
<dbReference type="SUPFAM" id="SSF48264">
    <property type="entry name" value="Cytochrome P450"/>
    <property type="match status" value="1"/>
</dbReference>
<dbReference type="OrthoDB" id="1470350at2759"/>
<dbReference type="AlphaFoldDB" id="A0A8I2YQI4"/>
<evidence type="ECO:0000313" key="1">
    <source>
        <dbReference type="EMBL" id="KAG6375253.1"/>
    </source>
</evidence>
<dbReference type="Gene3D" id="1.10.630.10">
    <property type="entry name" value="Cytochrome P450"/>
    <property type="match status" value="1"/>
</dbReference>
<comment type="caution">
    <text evidence="1">The sequence shown here is derived from an EMBL/GenBank/DDBJ whole genome shotgun (WGS) entry which is preliminary data.</text>
</comment>
<keyword evidence="2" id="KW-1185">Reference proteome</keyword>
<name>A0A8I2YQI4_9AGAM</name>
<sequence length="92" mass="10084">MHSKLRNELIELGPADPTCDQFSDGLPYLDAVVHETLRIHAPVREATRIADEDDVIPLSEPVRTKSGQLVENLSIAKGTVLSIPLLLSISQQ</sequence>
<accession>A0A8I2YQI4</accession>